<keyword evidence="3" id="KW-1185">Reference proteome</keyword>
<name>A0A9P7RF57_9PEZI</name>
<feature type="compositionally biased region" description="Polar residues" evidence="1">
    <location>
        <begin position="12"/>
        <end position="40"/>
    </location>
</feature>
<reference evidence="2" key="1">
    <citation type="submission" date="2021-05" db="EMBL/GenBank/DDBJ databases">
        <title>Comparative genomics of three Colletotrichum scovillei strains and genetic complementation revealed genes involved fungal growth and virulence on chili pepper.</title>
        <authorList>
            <person name="Hsieh D.-K."/>
            <person name="Chuang S.-C."/>
            <person name="Chen C.-Y."/>
            <person name="Chao Y.-T."/>
            <person name="Lu M.-Y.J."/>
            <person name="Lee M.-H."/>
            <person name="Shih M.-C."/>
        </authorList>
    </citation>
    <scope>NUCLEOTIDE SEQUENCE</scope>
    <source>
        <strain evidence="2">Coll-153</strain>
    </source>
</reference>
<feature type="compositionally biased region" description="Basic residues" evidence="1">
    <location>
        <begin position="1"/>
        <end position="11"/>
    </location>
</feature>
<dbReference type="EMBL" id="JAESDN010000001">
    <property type="protein sequence ID" value="KAG7057363.1"/>
    <property type="molecule type" value="Genomic_DNA"/>
</dbReference>
<proteinExistence type="predicted"/>
<evidence type="ECO:0000256" key="1">
    <source>
        <dbReference type="SAM" id="MobiDB-lite"/>
    </source>
</evidence>
<accession>A0A9P7RF57</accession>
<organism evidence="2 3">
    <name type="scientific">Colletotrichum scovillei</name>
    <dbReference type="NCBI Taxonomy" id="1209932"/>
    <lineage>
        <taxon>Eukaryota</taxon>
        <taxon>Fungi</taxon>
        <taxon>Dikarya</taxon>
        <taxon>Ascomycota</taxon>
        <taxon>Pezizomycotina</taxon>
        <taxon>Sordariomycetes</taxon>
        <taxon>Hypocreomycetidae</taxon>
        <taxon>Glomerellales</taxon>
        <taxon>Glomerellaceae</taxon>
        <taxon>Colletotrichum</taxon>
        <taxon>Colletotrichum acutatum species complex</taxon>
    </lineage>
</organism>
<evidence type="ECO:0000313" key="3">
    <source>
        <dbReference type="Proteomes" id="UP000699042"/>
    </source>
</evidence>
<gene>
    <name evidence="2" type="ORF">JMJ77_004752</name>
</gene>
<comment type="caution">
    <text evidence="2">The sequence shown here is derived from an EMBL/GenBank/DDBJ whole genome shotgun (WGS) entry which is preliminary data.</text>
</comment>
<dbReference type="Proteomes" id="UP000699042">
    <property type="component" value="Unassembled WGS sequence"/>
</dbReference>
<sequence>MASSNKARKTKTQQNRQADNNVPSSLNHQRFAKHTSQTHLRSIRIHSTEYTCSRRLPKNQYRMPCHRLRVFQHEAGCCCCCCTTGIASNPQKPRPQRWK</sequence>
<protein>
    <submittedName>
        <fullName evidence="2">Uncharacterized protein</fullName>
    </submittedName>
</protein>
<dbReference type="AlphaFoldDB" id="A0A9P7RF57"/>
<feature type="region of interest" description="Disordered" evidence="1">
    <location>
        <begin position="1"/>
        <end position="42"/>
    </location>
</feature>
<evidence type="ECO:0000313" key="2">
    <source>
        <dbReference type="EMBL" id="KAG7057363.1"/>
    </source>
</evidence>